<evidence type="ECO:0000313" key="2">
    <source>
        <dbReference type="EMBL" id="KKU47727.1"/>
    </source>
</evidence>
<reference evidence="2 3" key="1">
    <citation type="journal article" date="2015" name="Nature">
        <title>rRNA introns, odd ribosomes, and small enigmatic genomes across a large radiation of phyla.</title>
        <authorList>
            <person name="Brown C.T."/>
            <person name="Hug L.A."/>
            <person name="Thomas B.C."/>
            <person name="Sharon I."/>
            <person name="Castelle C.J."/>
            <person name="Singh A."/>
            <person name="Wilkins M.J."/>
            <person name="Williams K.H."/>
            <person name="Banfield J.F."/>
        </authorList>
    </citation>
    <scope>NUCLEOTIDE SEQUENCE [LARGE SCALE GENOMIC DNA]</scope>
</reference>
<dbReference type="Pfam" id="PF18894">
    <property type="entry name" value="PhageMetallopep"/>
    <property type="match status" value="1"/>
</dbReference>
<dbReference type="Proteomes" id="UP000034831">
    <property type="component" value="Unassembled WGS sequence"/>
</dbReference>
<proteinExistence type="predicted"/>
<comment type="caution">
    <text evidence="2">The sequence shown here is derived from an EMBL/GenBank/DDBJ whole genome shotgun (WGS) entry which is preliminary data.</text>
</comment>
<protein>
    <submittedName>
        <fullName evidence="2">Metallopeptidase-like protein</fullName>
    </submittedName>
</protein>
<dbReference type="AlphaFoldDB" id="A0A0G1QS74"/>
<organism evidence="2 3">
    <name type="scientific">Candidatus Woesebacteria bacterium GW2011_GWF2_46_8</name>
    <dbReference type="NCBI Taxonomy" id="1618604"/>
    <lineage>
        <taxon>Bacteria</taxon>
        <taxon>Candidatus Woeseibacteriota</taxon>
    </lineage>
</organism>
<evidence type="ECO:0000313" key="3">
    <source>
        <dbReference type="Proteomes" id="UP000034831"/>
    </source>
</evidence>
<dbReference type="InterPro" id="IPR043998">
    <property type="entry name" value="Put_Metallopep"/>
</dbReference>
<accession>A0A0G1QS74</accession>
<evidence type="ECO:0000259" key="1">
    <source>
        <dbReference type="Pfam" id="PF18894"/>
    </source>
</evidence>
<name>A0A0G1QS74_9BACT</name>
<sequence>MRKFTKSSKRGIDWKLAPDVKKRLLHLISTCEITWVKSSKIHCFRSVNANTRAYARIWGLNRVWQKALRETPAYVVEVIAEKYDRLSDIEKDKVLLHELTHIPRNFSGALMPHIRRGKRSFHDKVHKLIGDYLSKRQK</sequence>
<dbReference type="EMBL" id="LCNC01000030">
    <property type="protein sequence ID" value="KKU47727.1"/>
    <property type="molecule type" value="Genomic_DNA"/>
</dbReference>
<feature type="domain" description="Putative phage metallopeptidase" evidence="1">
    <location>
        <begin position="13"/>
        <end position="113"/>
    </location>
</feature>
<gene>
    <name evidence="2" type="ORF">UX67_C0030G0005</name>
</gene>